<feature type="region of interest" description="Disordered" evidence="5">
    <location>
        <begin position="157"/>
        <end position="185"/>
    </location>
</feature>
<feature type="compositionally biased region" description="Basic and acidic residues" evidence="5">
    <location>
        <begin position="532"/>
        <end position="545"/>
    </location>
</feature>
<organism evidence="7">
    <name type="scientific">Chromera velia CCMP2878</name>
    <dbReference type="NCBI Taxonomy" id="1169474"/>
    <lineage>
        <taxon>Eukaryota</taxon>
        <taxon>Sar</taxon>
        <taxon>Alveolata</taxon>
        <taxon>Colpodellida</taxon>
        <taxon>Chromeraceae</taxon>
        <taxon>Chromera</taxon>
    </lineage>
</organism>
<dbReference type="PANTHER" id="PTHR48016:SF56">
    <property type="entry name" value="MAPKK KINASE"/>
    <property type="match status" value="1"/>
</dbReference>
<accession>A0A0G4HM82</accession>
<dbReference type="InterPro" id="IPR011009">
    <property type="entry name" value="Kinase-like_dom_sf"/>
</dbReference>
<feature type="compositionally biased region" description="Basic residues" evidence="5">
    <location>
        <begin position="1"/>
        <end position="11"/>
    </location>
</feature>
<evidence type="ECO:0000256" key="1">
    <source>
        <dbReference type="ARBA" id="ARBA00022679"/>
    </source>
</evidence>
<dbReference type="InterPro" id="IPR000719">
    <property type="entry name" value="Prot_kinase_dom"/>
</dbReference>
<evidence type="ECO:0000256" key="2">
    <source>
        <dbReference type="ARBA" id="ARBA00022741"/>
    </source>
</evidence>
<feature type="region of interest" description="Disordered" evidence="5">
    <location>
        <begin position="267"/>
        <end position="292"/>
    </location>
</feature>
<reference evidence="7" key="1">
    <citation type="submission" date="2014-11" db="EMBL/GenBank/DDBJ databases">
        <authorList>
            <person name="Otto D Thomas"/>
            <person name="Naeem Raeece"/>
        </authorList>
    </citation>
    <scope>NUCLEOTIDE SEQUENCE</scope>
</reference>
<feature type="region of interest" description="Disordered" evidence="5">
    <location>
        <begin position="517"/>
        <end position="571"/>
    </location>
</feature>
<dbReference type="EMBL" id="CDMZ01003136">
    <property type="protein sequence ID" value="CEM45241.1"/>
    <property type="molecule type" value="Genomic_DNA"/>
</dbReference>
<dbReference type="PhylomeDB" id="A0A0G4HM82"/>
<feature type="region of interest" description="Disordered" evidence="5">
    <location>
        <begin position="1"/>
        <end position="42"/>
    </location>
</feature>
<dbReference type="Gene3D" id="1.10.510.10">
    <property type="entry name" value="Transferase(Phosphotransferase) domain 1"/>
    <property type="match status" value="1"/>
</dbReference>
<gene>
    <name evidence="7" type="ORF">Cvel_1156</name>
</gene>
<dbReference type="Pfam" id="PF00069">
    <property type="entry name" value="Pkinase"/>
    <property type="match status" value="1"/>
</dbReference>
<evidence type="ECO:0000256" key="5">
    <source>
        <dbReference type="SAM" id="MobiDB-lite"/>
    </source>
</evidence>
<dbReference type="GO" id="GO:0004672">
    <property type="term" value="F:protein kinase activity"/>
    <property type="evidence" value="ECO:0007669"/>
    <property type="project" value="InterPro"/>
</dbReference>
<feature type="compositionally biased region" description="Pro residues" evidence="5">
    <location>
        <begin position="488"/>
        <end position="500"/>
    </location>
</feature>
<keyword evidence="4" id="KW-0067">ATP-binding</keyword>
<evidence type="ECO:0000259" key="6">
    <source>
        <dbReference type="PROSITE" id="PS50011"/>
    </source>
</evidence>
<evidence type="ECO:0000256" key="3">
    <source>
        <dbReference type="ARBA" id="ARBA00022777"/>
    </source>
</evidence>
<feature type="region of interest" description="Disordered" evidence="5">
    <location>
        <begin position="471"/>
        <end position="504"/>
    </location>
</feature>
<dbReference type="SUPFAM" id="SSF56112">
    <property type="entry name" value="Protein kinase-like (PK-like)"/>
    <property type="match status" value="1"/>
</dbReference>
<keyword evidence="1" id="KW-0808">Transferase</keyword>
<dbReference type="VEuPathDB" id="CryptoDB:Cvel_1156"/>
<keyword evidence="3" id="KW-0418">Kinase</keyword>
<dbReference type="SMART" id="SM00220">
    <property type="entry name" value="S_TKc"/>
    <property type="match status" value="1"/>
</dbReference>
<name>A0A0G4HM82_9ALVE</name>
<sequence length="571" mass="61788">MGAKLTRKLTKRGAQNDTEPRPPVGSAAGSEEQPHPAVLTSSPLIETAVDNESLNGILSDLPSTDSSVSVDWSTVDDTFLSSEFKKGAPLSRSWRGTLSLAISKSSGKLVAVKSLVYSSAGQASAHAEEMAMKMMQIRQVEFQTQSILTYHSLQTCSGTDDSKGGGARSPREGPSGTSATAAVERPTKGITNRIDIYEEFVSGSNLAKLAPLKLEESVIRDFIRQVVLALMRLHDHGIAHGNVKGSNCLVSLQGQVKLSDCIEGPSVEISRGPRQTSEREREGAPGSGDFQLAGVRGARARENLSVERGDPHWLSPEVAAGLSADTPGDVWSLGCVVLELLSGRKPWTGLTSDATAVLKAIVERWEGGREESVHVGGTKAPPFPTIRISPECRRFLDACFRRDPTARPSCRGLLEEPWLRSLSDPLAEVAFITSPNQQGGLSHQPPTIPQNSSFVFDFTIPASNLRQRAWTDGKGDTARSGQLFSPISRPPSPNKPPFNPAPLNVRRKLSWNPIRLDLEDEDDEGDGEEGYCSDKREGSEDEKMKMMQNQRAHPPGWIGEQRASHDSFSGL</sequence>
<dbReference type="AlphaFoldDB" id="A0A0G4HM82"/>
<keyword evidence="2" id="KW-0547">Nucleotide-binding</keyword>
<dbReference type="PANTHER" id="PTHR48016">
    <property type="entry name" value="MAP KINASE KINASE KINASE SSK2-RELATED-RELATED"/>
    <property type="match status" value="1"/>
</dbReference>
<evidence type="ECO:0000256" key="4">
    <source>
        <dbReference type="ARBA" id="ARBA00022840"/>
    </source>
</evidence>
<feature type="compositionally biased region" description="Acidic residues" evidence="5">
    <location>
        <begin position="518"/>
        <end position="531"/>
    </location>
</feature>
<dbReference type="InterPro" id="IPR050538">
    <property type="entry name" value="MAP_kinase_kinase_kinase"/>
</dbReference>
<proteinExistence type="predicted"/>
<protein>
    <recommendedName>
        <fullName evidence="6">Protein kinase domain-containing protein</fullName>
    </recommendedName>
</protein>
<feature type="domain" description="Protein kinase" evidence="6">
    <location>
        <begin position="84"/>
        <end position="419"/>
    </location>
</feature>
<dbReference type="PROSITE" id="PS50011">
    <property type="entry name" value="PROTEIN_KINASE_DOM"/>
    <property type="match status" value="1"/>
</dbReference>
<evidence type="ECO:0000313" key="7">
    <source>
        <dbReference type="EMBL" id="CEM45241.1"/>
    </source>
</evidence>
<dbReference type="GO" id="GO:0005524">
    <property type="term" value="F:ATP binding"/>
    <property type="evidence" value="ECO:0007669"/>
    <property type="project" value="UniProtKB-KW"/>
</dbReference>